<dbReference type="OrthoDB" id="5244162at2"/>
<dbReference type="InterPro" id="IPR024962">
    <property type="entry name" value="YukD-like"/>
</dbReference>
<proteinExistence type="predicted"/>
<evidence type="ECO:0000259" key="1">
    <source>
        <dbReference type="PROSITE" id="PS50053"/>
    </source>
</evidence>
<dbReference type="PROSITE" id="PS50053">
    <property type="entry name" value="UBIQUITIN_2"/>
    <property type="match status" value="1"/>
</dbReference>
<dbReference type="Proteomes" id="UP000256388">
    <property type="component" value="Unassembled WGS sequence"/>
</dbReference>
<gene>
    <name evidence="2" type="ORF">DFR64_1507</name>
</gene>
<keyword evidence="3" id="KW-1185">Reference proteome</keyword>
<dbReference type="AlphaFoldDB" id="A0A347ZRA0"/>
<dbReference type="Pfam" id="PF08817">
    <property type="entry name" value="YukD"/>
    <property type="match status" value="1"/>
</dbReference>
<accession>A0A347ZRA0</accession>
<protein>
    <submittedName>
        <fullName evidence="2">Type VII secretion system (Wss) protein YukD</fullName>
    </submittedName>
</protein>
<comment type="caution">
    <text evidence="2">The sequence shown here is derived from an EMBL/GenBank/DDBJ whole genome shotgun (WGS) entry which is preliminary data.</text>
</comment>
<dbReference type="SUPFAM" id="SSF54236">
    <property type="entry name" value="Ubiquitin-like"/>
    <property type="match status" value="1"/>
</dbReference>
<sequence length="88" mass="9302">MADKNVTLVLPSGGTRNAEVPDDVAVKELVPELATTLELPTVGPDGRPVSYRLDSKALGRELQDDETLNTAGVPDDDRLMITADITAG</sequence>
<organism evidence="2 3">
    <name type="scientific">Pelolinea submarina</name>
    <dbReference type="NCBI Taxonomy" id="913107"/>
    <lineage>
        <taxon>Bacteria</taxon>
        <taxon>Bacillati</taxon>
        <taxon>Chloroflexota</taxon>
        <taxon>Anaerolineae</taxon>
        <taxon>Anaerolineales</taxon>
        <taxon>Anaerolineaceae</taxon>
        <taxon>Pelolinea</taxon>
    </lineage>
</organism>
<evidence type="ECO:0000313" key="2">
    <source>
        <dbReference type="EMBL" id="REG11615.1"/>
    </source>
</evidence>
<dbReference type="InterPro" id="IPR000626">
    <property type="entry name" value="Ubiquitin-like_dom"/>
</dbReference>
<name>A0A347ZRA0_9CHLR</name>
<reference evidence="2 3" key="1">
    <citation type="submission" date="2018-08" db="EMBL/GenBank/DDBJ databases">
        <title>Genomic Encyclopedia of Type Strains, Phase IV (KMG-IV): sequencing the most valuable type-strain genomes for metagenomic binning, comparative biology and taxonomic classification.</title>
        <authorList>
            <person name="Goeker M."/>
        </authorList>
    </citation>
    <scope>NUCLEOTIDE SEQUENCE [LARGE SCALE GENOMIC DNA]</scope>
    <source>
        <strain evidence="2 3">DSM 23923</strain>
    </source>
</reference>
<evidence type="ECO:0000313" key="3">
    <source>
        <dbReference type="Proteomes" id="UP000256388"/>
    </source>
</evidence>
<dbReference type="InterPro" id="IPR029071">
    <property type="entry name" value="Ubiquitin-like_domsf"/>
</dbReference>
<dbReference type="RefSeq" id="WP_116224737.1">
    <property type="nucleotide sequence ID" value="NZ_AP018437.1"/>
</dbReference>
<feature type="domain" description="Ubiquitin-like" evidence="1">
    <location>
        <begin position="4"/>
        <end position="88"/>
    </location>
</feature>
<dbReference type="EMBL" id="QUMS01000001">
    <property type="protein sequence ID" value="REG11615.1"/>
    <property type="molecule type" value="Genomic_DNA"/>
</dbReference>